<feature type="compositionally biased region" description="Basic and acidic residues" evidence="1">
    <location>
        <begin position="184"/>
        <end position="194"/>
    </location>
</feature>
<evidence type="ECO:0000256" key="1">
    <source>
        <dbReference type="SAM" id="MobiDB-lite"/>
    </source>
</evidence>
<proteinExistence type="predicted"/>
<dbReference type="OrthoDB" id="10511667at2759"/>
<protein>
    <submittedName>
        <fullName evidence="2">Uncharacterized protein</fullName>
    </submittedName>
</protein>
<accession>A0A8E2JZP2</accession>
<dbReference type="AlphaFoldDB" id="A0A8E2JZP2"/>
<organism evidence="2 3">
    <name type="scientific">Glonium stellatum</name>
    <dbReference type="NCBI Taxonomy" id="574774"/>
    <lineage>
        <taxon>Eukaryota</taxon>
        <taxon>Fungi</taxon>
        <taxon>Dikarya</taxon>
        <taxon>Ascomycota</taxon>
        <taxon>Pezizomycotina</taxon>
        <taxon>Dothideomycetes</taxon>
        <taxon>Pleosporomycetidae</taxon>
        <taxon>Gloniales</taxon>
        <taxon>Gloniaceae</taxon>
        <taxon>Glonium</taxon>
    </lineage>
</organism>
<sequence length="342" mass="37245">MLFETMSAGLDKSSTVESGSIKLHPTKKDDFRAHRGVETSAQKTLKTLGRYIDRTFGGLGSVGPGGFQRASSVQPANSIVARYQPHSCYPWHPCPFARGLAPQGLIPGYGPPLNEQHIRQWNSSASTLIPLPSPLTPPNQSLLQQNGQMLGGESAQGRRHAHHMPGMPGVQMFSSVVSAPPEPSGERDRWEEGSRSWFSNPFTPIQPPSPQLPPPPQRTSEAVVRNIQAAAVALHIPPDDSDLYEDDKNNTNDAKTLFGPQVVELLRRELAEPIQLLYKACSLEECIDFAIVESAITEALGAEALKGVELMPELSADGRELWVHVFCVDSECSSGEDKIVEV</sequence>
<name>A0A8E2JZP2_9PEZI</name>
<evidence type="ECO:0000313" key="3">
    <source>
        <dbReference type="Proteomes" id="UP000250140"/>
    </source>
</evidence>
<dbReference type="Proteomes" id="UP000250140">
    <property type="component" value="Unassembled WGS sequence"/>
</dbReference>
<reference evidence="2 3" key="1">
    <citation type="journal article" date="2016" name="Nat. Commun.">
        <title>Ectomycorrhizal ecology is imprinted in the genome of the dominant symbiotic fungus Cenococcum geophilum.</title>
        <authorList>
            <consortium name="DOE Joint Genome Institute"/>
            <person name="Peter M."/>
            <person name="Kohler A."/>
            <person name="Ohm R.A."/>
            <person name="Kuo A."/>
            <person name="Krutzmann J."/>
            <person name="Morin E."/>
            <person name="Arend M."/>
            <person name="Barry K.W."/>
            <person name="Binder M."/>
            <person name="Choi C."/>
            <person name="Clum A."/>
            <person name="Copeland A."/>
            <person name="Grisel N."/>
            <person name="Haridas S."/>
            <person name="Kipfer T."/>
            <person name="LaButti K."/>
            <person name="Lindquist E."/>
            <person name="Lipzen A."/>
            <person name="Maire R."/>
            <person name="Meier B."/>
            <person name="Mihaltcheva S."/>
            <person name="Molinier V."/>
            <person name="Murat C."/>
            <person name="Poggeler S."/>
            <person name="Quandt C.A."/>
            <person name="Sperisen C."/>
            <person name="Tritt A."/>
            <person name="Tisserant E."/>
            <person name="Crous P.W."/>
            <person name="Henrissat B."/>
            <person name="Nehls U."/>
            <person name="Egli S."/>
            <person name="Spatafora J.W."/>
            <person name="Grigoriev I.V."/>
            <person name="Martin F.M."/>
        </authorList>
    </citation>
    <scope>NUCLEOTIDE SEQUENCE [LARGE SCALE GENOMIC DNA]</scope>
    <source>
        <strain evidence="2 3">CBS 207.34</strain>
    </source>
</reference>
<feature type="region of interest" description="Disordered" evidence="1">
    <location>
        <begin position="177"/>
        <end position="218"/>
    </location>
</feature>
<evidence type="ECO:0000313" key="2">
    <source>
        <dbReference type="EMBL" id="OCL15017.1"/>
    </source>
</evidence>
<keyword evidence="3" id="KW-1185">Reference proteome</keyword>
<feature type="compositionally biased region" description="Pro residues" evidence="1">
    <location>
        <begin position="204"/>
        <end position="217"/>
    </location>
</feature>
<gene>
    <name evidence="2" type="ORF">AOQ84DRAFT_158261</name>
</gene>
<dbReference type="EMBL" id="KV748496">
    <property type="protein sequence ID" value="OCL15017.1"/>
    <property type="molecule type" value="Genomic_DNA"/>
</dbReference>